<accession>A0A183IWK6</accession>
<dbReference type="EMBL" id="UZAM01011153">
    <property type="protein sequence ID" value="VDP15020.1"/>
    <property type="molecule type" value="Genomic_DNA"/>
</dbReference>
<keyword evidence="5" id="KW-1185">Reference proteome</keyword>
<protein>
    <submittedName>
        <fullName evidence="6">Minor glycoprotein</fullName>
    </submittedName>
</protein>
<keyword evidence="2" id="KW-0472">Membrane</keyword>
<sequence length="321" mass="36453">MIRIVISCCVTLTMFIKHAASLTIESSNVVFTSTTFPLPCNFVCHHGYLDLPFACDPDRWLSQMEAIKLKEWIKNSQFGDCFSHGSFAPGHSFIKRYNIALVMVDSIDTAGTANGRCQEIAEEEEESQSTTDNESNQGYDVDAIANRKAQKFASHLRWRYSTFREDCTTDVLLLYAKEVIMCQNGVKLTLRNENNPVVAISFSSEVEEIVQREKRRKKTNSLTTSLDLYKKKDSPITYWIIYIYDQMDVILKVPSLTVIPLWAKVVFILSAVLIVLCTTLGHLLNISGNNLKIFDPNPCLLINFRRKKSRKWRAGFGAGLI</sequence>
<keyword evidence="3" id="KW-0732">Signal</keyword>
<evidence type="ECO:0000313" key="6">
    <source>
        <dbReference type="WBParaSite" id="SBAD_0000830001-mRNA-1"/>
    </source>
</evidence>
<feature type="chain" id="PRO_5043140253" evidence="3">
    <location>
        <begin position="22"/>
        <end position="321"/>
    </location>
</feature>
<feature type="signal peptide" evidence="3">
    <location>
        <begin position="1"/>
        <end position="21"/>
    </location>
</feature>
<reference evidence="4 5" key="2">
    <citation type="submission" date="2018-11" db="EMBL/GenBank/DDBJ databases">
        <authorList>
            <consortium name="Pathogen Informatics"/>
        </authorList>
    </citation>
    <scope>NUCLEOTIDE SEQUENCE [LARGE SCALE GENOMIC DNA]</scope>
</reference>
<organism evidence="6">
    <name type="scientific">Soboliphyme baturini</name>
    <dbReference type="NCBI Taxonomy" id="241478"/>
    <lineage>
        <taxon>Eukaryota</taxon>
        <taxon>Metazoa</taxon>
        <taxon>Ecdysozoa</taxon>
        <taxon>Nematoda</taxon>
        <taxon>Enoplea</taxon>
        <taxon>Dorylaimia</taxon>
        <taxon>Dioctophymatida</taxon>
        <taxon>Dioctophymatoidea</taxon>
        <taxon>Soboliphymatidae</taxon>
        <taxon>Soboliphyme</taxon>
    </lineage>
</organism>
<evidence type="ECO:0000256" key="3">
    <source>
        <dbReference type="SAM" id="SignalP"/>
    </source>
</evidence>
<evidence type="ECO:0000313" key="4">
    <source>
        <dbReference type="EMBL" id="VDP15020.1"/>
    </source>
</evidence>
<evidence type="ECO:0000313" key="5">
    <source>
        <dbReference type="Proteomes" id="UP000270296"/>
    </source>
</evidence>
<proteinExistence type="predicted"/>
<keyword evidence="2" id="KW-1133">Transmembrane helix</keyword>
<dbReference type="AlphaFoldDB" id="A0A183IWK6"/>
<dbReference type="Proteomes" id="UP000270296">
    <property type="component" value="Unassembled WGS sequence"/>
</dbReference>
<gene>
    <name evidence="4" type="ORF">SBAD_LOCUS8003</name>
</gene>
<reference evidence="6" key="1">
    <citation type="submission" date="2016-06" db="UniProtKB">
        <authorList>
            <consortium name="WormBaseParasite"/>
        </authorList>
    </citation>
    <scope>IDENTIFICATION</scope>
</reference>
<name>A0A183IWK6_9BILA</name>
<dbReference type="WBParaSite" id="SBAD_0000830001-mRNA-1">
    <property type="protein sequence ID" value="SBAD_0000830001-mRNA-1"/>
    <property type="gene ID" value="SBAD_0000830001"/>
</dbReference>
<feature type="compositionally biased region" description="Polar residues" evidence="1">
    <location>
        <begin position="128"/>
        <end position="138"/>
    </location>
</feature>
<evidence type="ECO:0000256" key="1">
    <source>
        <dbReference type="SAM" id="MobiDB-lite"/>
    </source>
</evidence>
<keyword evidence="2" id="KW-0812">Transmembrane</keyword>
<feature type="transmembrane region" description="Helical" evidence="2">
    <location>
        <begin position="261"/>
        <end position="284"/>
    </location>
</feature>
<feature type="region of interest" description="Disordered" evidence="1">
    <location>
        <begin position="119"/>
        <end position="139"/>
    </location>
</feature>
<dbReference type="OrthoDB" id="5913469at2759"/>
<evidence type="ECO:0000256" key="2">
    <source>
        <dbReference type="SAM" id="Phobius"/>
    </source>
</evidence>